<dbReference type="EMBL" id="CP000811">
    <property type="protein sequence ID" value="ACB54648.1"/>
    <property type="molecule type" value="Genomic_DNA"/>
</dbReference>
<dbReference type="KEGG" id="cyt:cce_5302"/>
<name>B1X3D7_CROS5</name>
<organism evidence="1 2">
    <name type="scientific">Crocosphaera subtropica (strain ATCC 51142 / BH68)</name>
    <name type="common">Cyanothece sp. (strain ATCC 51142)</name>
    <dbReference type="NCBI Taxonomy" id="43989"/>
    <lineage>
        <taxon>Bacteria</taxon>
        <taxon>Bacillati</taxon>
        <taxon>Cyanobacteriota</taxon>
        <taxon>Cyanophyceae</taxon>
        <taxon>Oscillatoriophycideae</taxon>
        <taxon>Chroococcales</taxon>
        <taxon>Aphanothecaceae</taxon>
        <taxon>Crocosphaera</taxon>
        <taxon>Crocosphaera subtropica</taxon>
    </lineage>
</organism>
<proteinExistence type="predicted"/>
<sequence>MKVSNFKKPLIYLILSVTLVNIFADKADAFKLELKRVGEWDQMIFNPFTGNKIGTITVPHFRLEKIEIQLGLNNTGKVFLDKGVLANNFLEDLGEGVIPVTMDGQEIAFDNTMFPDIPGSGFTTDTNNGTNFLITFDEPFTEPVGSIVDVSDMNILISTPLNVFDTSLVEGSVFNSAMTDSEPAEIVSTPEKSVSSITLLSLLGVGMFLKKKVNV</sequence>
<reference evidence="1 2" key="1">
    <citation type="journal article" date="2008" name="Proc. Natl. Acad. Sci. U.S.A.">
        <title>The genome of Cyanothece 51142, a unicellular diazotrophic cyanobacterium important in the marine nitrogen cycle.</title>
        <authorList>
            <person name="Welsh E.A."/>
            <person name="Liberton M."/>
            <person name="Stoeckel J."/>
            <person name="Loh T."/>
            <person name="Elvitigala T."/>
            <person name="Wang C."/>
            <person name="Wollam A."/>
            <person name="Fulton R.S."/>
            <person name="Clifton S.W."/>
            <person name="Jacobs J.M."/>
            <person name="Aurora R."/>
            <person name="Ghosh B.K."/>
            <person name="Sherman L.A."/>
            <person name="Smith R.D."/>
            <person name="Wilson R.K."/>
            <person name="Pakrasi H.B."/>
        </authorList>
    </citation>
    <scope>NUCLEOTIDE SEQUENCE [LARGE SCALE GENOMIC DNA]</scope>
    <source>
        <strain evidence="2">ATCC 51142 / BH68</strain>
        <plasmid evidence="2">D</plasmid>
    </source>
</reference>
<geneLocation type="plasmid" evidence="1 2">
    <name>D</name>
</geneLocation>
<evidence type="ECO:0000313" key="1">
    <source>
        <dbReference type="EMBL" id="ACB54648.1"/>
    </source>
</evidence>
<gene>
    <name evidence="1" type="ordered locus">cce_5302</name>
</gene>
<protein>
    <submittedName>
        <fullName evidence="1">Uncharacterized protein</fullName>
    </submittedName>
</protein>
<evidence type="ECO:0000313" key="2">
    <source>
        <dbReference type="Proteomes" id="UP000001203"/>
    </source>
</evidence>
<dbReference type="Proteomes" id="UP000001203">
    <property type="component" value="Plasmid D"/>
</dbReference>
<keyword evidence="2" id="KW-1185">Reference proteome</keyword>
<accession>B1X3D7</accession>
<dbReference type="AlphaFoldDB" id="B1X3D7"/>
<keyword evidence="1" id="KW-0614">Plasmid</keyword>
<dbReference type="HOGENOM" id="CLU_1218626_0_0_3"/>
<dbReference type="RefSeq" id="WP_009547985.1">
    <property type="nucleotide sequence ID" value="NC_010543.1"/>
</dbReference>